<gene>
    <name evidence="2" type="ORF">GCM10011613_12480</name>
</gene>
<protein>
    <recommendedName>
        <fullName evidence="4">RiboL-PSP-HEPN domain-containing protein</fullName>
    </recommendedName>
</protein>
<keyword evidence="3" id="KW-1185">Reference proteome</keyword>
<comment type="caution">
    <text evidence="2">The sequence shown here is derived from an EMBL/GenBank/DDBJ whole genome shotgun (WGS) entry which is preliminary data.</text>
</comment>
<organism evidence="2 3">
    <name type="scientific">Cellvibrio zantedeschiae</name>
    <dbReference type="NCBI Taxonomy" id="1237077"/>
    <lineage>
        <taxon>Bacteria</taxon>
        <taxon>Pseudomonadati</taxon>
        <taxon>Pseudomonadota</taxon>
        <taxon>Gammaproteobacteria</taxon>
        <taxon>Cellvibrionales</taxon>
        <taxon>Cellvibrionaceae</taxon>
        <taxon>Cellvibrio</taxon>
    </lineage>
</organism>
<name>A0ABQ3AWL9_9GAMM</name>
<accession>A0ABQ3AWL9</accession>
<proteinExistence type="predicted"/>
<evidence type="ECO:0000256" key="1">
    <source>
        <dbReference type="SAM" id="Coils"/>
    </source>
</evidence>
<dbReference type="EMBL" id="BMYZ01000001">
    <property type="protein sequence ID" value="GGY69639.1"/>
    <property type="molecule type" value="Genomic_DNA"/>
</dbReference>
<keyword evidence="1" id="KW-0175">Coiled coil</keyword>
<evidence type="ECO:0008006" key="4">
    <source>
        <dbReference type="Google" id="ProtNLM"/>
    </source>
</evidence>
<dbReference type="RefSeq" id="WP_189416808.1">
    <property type="nucleotide sequence ID" value="NZ_BMYZ01000001.1"/>
</dbReference>
<evidence type="ECO:0000313" key="3">
    <source>
        <dbReference type="Proteomes" id="UP000619761"/>
    </source>
</evidence>
<evidence type="ECO:0000313" key="2">
    <source>
        <dbReference type="EMBL" id="GGY69639.1"/>
    </source>
</evidence>
<feature type="coiled-coil region" evidence="1">
    <location>
        <begin position="170"/>
        <end position="197"/>
    </location>
</feature>
<dbReference type="Proteomes" id="UP000619761">
    <property type="component" value="Unassembled WGS sequence"/>
</dbReference>
<sequence length="204" mass="24195">MTESNNLLQDTSDLYGDEIIFVLENLRVNPNDFWSRSLIRLCISLFEAEVFILKKNLLKYCKEYNVPIKPEISTLLAGIKYEINDNGKVAERYFQIKMVSDIKFVFDQLRGIRGFTLKNKFSDSRWQCMEKTVKVRNRLVHPKLIEEQIVSEIEVNDCMSAYWWFSENINHIAEQELNFLEQETTNLKSKLKKLQLDITKRQRS</sequence>
<reference evidence="3" key="1">
    <citation type="journal article" date="2019" name="Int. J. Syst. Evol. Microbiol.">
        <title>The Global Catalogue of Microorganisms (GCM) 10K type strain sequencing project: providing services to taxonomists for standard genome sequencing and annotation.</title>
        <authorList>
            <consortium name="The Broad Institute Genomics Platform"/>
            <consortium name="The Broad Institute Genome Sequencing Center for Infectious Disease"/>
            <person name="Wu L."/>
            <person name="Ma J."/>
        </authorList>
    </citation>
    <scope>NUCLEOTIDE SEQUENCE [LARGE SCALE GENOMIC DNA]</scope>
    <source>
        <strain evidence="3">KCTC 32239</strain>
    </source>
</reference>